<dbReference type="InterPro" id="IPR021122">
    <property type="entry name" value="RNA_ligase_dom_REL/Rnl2"/>
</dbReference>
<dbReference type="Gene3D" id="3.30.470.30">
    <property type="entry name" value="DNA ligase/mRNA capping enzyme"/>
    <property type="match status" value="1"/>
</dbReference>
<organism evidence="2">
    <name type="scientific">marine sediment metagenome</name>
    <dbReference type="NCBI Taxonomy" id="412755"/>
    <lineage>
        <taxon>unclassified sequences</taxon>
        <taxon>metagenomes</taxon>
        <taxon>ecological metagenomes</taxon>
    </lineage>
</organism>
<proteinExistence type="predicted"/>
<reference evidence="2" key="1">
    <citation type="journal article" date="2015" name="Nature">
        <title>Complex archaea that bridge the gap between prokaryotes and eukaryotes.</title>
        <authorList>
            <person name="Spang A."/>
            <person name="Saw J.H."/>
            <person name="Jorgensen S.L."/>
            <person name="Zaremba-Niedzwiedzka K."/>
            <person name="Martijn J."/>
            <person name="Lind A.E."/>
            <person name="van Eijk R."/>
            <person name="Schleper C."/>
            <person name="Guy L."/>
            <person name="Ettema T.J."/>
        </authorList>
    </citation>
    <scope>NUCLEOTIDE SEQUENCE</scope>
</reference>
<accession>A0A0F8Z0B4</accession>
<dbReference type="Pfam" id="PF09414">
    <property type="entry name" value="RNA_ligase"/>
    <property type="match status" value="1"/>
</dbReference>
<dbReference type="EMBL" id="LAZR01063272">
    <property type="protein sequence ID" value="KKK59824.1"/>
    <property type="molecule type" value="Genomic_DNA"/>
</dbReference>
<feature type="non-terminal residue" evidence="2">
    <location>
        <position position="1"/>
    </location>
</feature>
<gene>
    <name evidence="2" type="ORF">LCGC14_3030500</name>
</gene>
<name>A0A0F8Z0B4_9ZZZZ</name>
<evidence type="ECO:0000313" key="2">
    <source>
        <dbReference type="EMBL" id="KKK59824.1"/>
    </source>
</evidence>
<protein>
    <recommendedName>
        <fullName evidence="1">RNA ligase domain-containing protein</fullName>
    </recommendedName>
</protein>
<dbReference type="AlphaFoldDB" id="A0A0F8Z0B4"/>
<comment type="caution">
    <text evidence="2">The sequence shown here is derived from an EMBL/GenBank/DDBJ whole genome shotgun (WGS) entry which is preliminary data.</text>
</comment>
<dbReference type="Pfam" id="PF21189">
    <property type="entry name" value="PHA02142"/>
    <property type="match status" value="1"/>
</dbReference>
<evidence type="ECO:0000259" key="1">
    <source>
        <dbReference type="Pfam" id="PF09414"/>
    </source>
</evidence>
<feature type="domain" description="RNA ligase" evidence="1">
    <location>
        <begin position="160"/>
        <end position="343"/>
    </location>
</feature>
<dbReference type="SUPFAM" id="SSF56091">
    <property type="entry name" value="DNA ligase/mRNA capping enzyme, catalytic domain"/>
    <property type="match status" value="1"/>
</dbReference>
<sequence>WRKIMSKLIVEVVKIEKVIKHPNADRLSIALVKGWNCIIGLDQQKAGDLVIFCPIDSIIPEDIIEKYKLEYLKGHGRVITVKLRKCISQGLILEIPKGKKWKEGKDVAKELGITKYEAKAPSYQPYAKKPTKRKMNPAFDKYTDIDNIKNYKQIFKEEDTVVVTEKIHGTNFRAGLLSRYKGNLWGRIKAFLFGKYEFVYGSHNVQLKHSTAKCNFYGEDIYGRMAKKYKLAEVIPEDYIVYGEIYGKGIQDLEYGKKEIDIVFFDVKHKEKYLDWKAFKLFCTLYELPIVPVLGIEGYGEDTIPTHTEGKSLLCSTQVREGCVIKPLIEENHYRIGRKILKSINSTYLLRKGGTEYK</sequence>